<evidence type="ECO:0000313" key="7">
    <source>
        <dbReference type="EMBL" id="ADI29032.1"/>
    </source>
</evidence>
<evidence type="ECO:0000256" key="4">
    <source>
        <dbReference type="PROSITE-ProRule" id="PRU00473"/>
    </source>
</evidence>
<dbReference type="EMBL" id="CP002056">
    <property type="protein sequence ID" value="ADI29032.1"/>
    <property type="molecule type" value="Genomic_DNA"/>
</dbReference>
<evidence type="ECO:0000256" key="1">
    <source>
        <dbReference type="ARBA" id="ARBA00004442"/>
    </source>
</evidence>
<dbReference type="RefSeq" id="WP_013147348.1">
    <property type="nucleotide sequence ID" value="NC_014207.1"/>
</dbReference>
<gene>
    <name evidence="7" type="ordered locus">M301_0648</name>
</gene>
<dbReference type="InterPro" id="IPR050330">
    <property type="entry name" value="Bact_OuterMem_StrucFunc"/>
</dbReference>
<dbReference type="Pfam" id="PF00691">
    <property type="entry name" value="OmpA"/>
    <property type="match status" value="1"/>
</dbReference>
<dbReference type="HOGENOM" id="CLU_1064813_0_0_4"/>
<keyword evidence="3" id="KW-0998">Cell outer membrane</keyword>
<dbReference type="Proteomes" id="UP000000383">
    <property type="component" value="Chromosome"/>
</dbReference>
<protein>
    <submittedName>
        <fullName evidence="7">OmpA/MotB domain protein</fullName>
    </submittedName>
</protein>
<dbReference type="KEGG" id="meh:M301_0648"/>
<reference evidence="7 8" key="2">
    <citation type="journal article" date="2011" name="J. Bacteriol.">
        <title>Genomes of three methylotrophs from a single niche uncover genetic and metabolic divergence of Methylophilaceae.</title>
        <authorList>
            <person name="Lapidus A."/>
            <person name="Clum A."/>
            <person name="Labutti K."/>
            <person name="Kaluzhnaya M.G."/>
            <person name="Lim S."/>
            <person name="Beck D.A."/>
            <person name="Glavina Del Rio T."/>
            <person name="Nolan M."/>
            <person name="Mavromatis K."/>
            <person name="Huntemann M."/>
            <person name="Lucas S."/>
            <person name="Lidstrom M.E."/>
            <person name="Ivanova N."/>
            <person name="Chistoserdova L."/>
        </authorList>
    </citation>
    <scope>NUCLEOTIDE SEQUENCE [LARGE SCALE GENOMIC DNA]</scope>
    <source>
        <strain evidence="7 8">301</strain>
    </source>
</reference>
<evidence type="ECO:0000256" key="3">
    <source>
        <dbReference type="ARBA" id="ARBA00023237"/>
    </source>
</evidence>
<dbReference type="GO" id="GO:0009279">
    <property type="term" value="C:cell outer membrane"/>
    <property type="evidence" value="ECO:0007669"/>
    <property type="project" value="UniProtKB-SubCell"/>
</dbReference>
<keyword evidence="2 4" id="KW-0472">Membrane</keyword>
<feature type="transmembrane region" description="Helical" evidence="5">
    <location>
        <begin position="12"/>
        <end position="34"/>
    </location>
</feature>
<evidence type="ECO:0000313" key="8">
    <source>
        <dbReference type="Proteomes" id="UP000000383"/>
    </source>
</evidence>
<name>D7DNL5_METV0</name>
<dbReference type="eggNOG" id="COG2885">
    <property type="taxonomic scope" value="Bacteria"/>
</dbReference>
<proteinExistence type="predicted"/>
<dbReference type="STRING" id="666681.M301_0648"/>
<keyword evidence="5" id="KW-1133">Transmembrane helix</keyword>
<accession>D7DNL5</accession>
<dbReference type="PANTHER" id="PTHR30329">
    <property type="entry name" value="STATOR ELEMENT OF FLAGELLAR MOTOR COMPLEX"/>
    <property type="match status" value="1"/>
</dbReference>
<dbReference type="AlphaFoldDB" id="D7DNL5"/>
<dbReference type="SUPFAM" id="SSF103088">
    <property type="entry name" value="OmpA-like"/>
    <property type="match status" value="1"/>
</dbReference>
<organism evidence="7 8">
    <name type="scientific">Methylotenera versatilis (strain 301)</name>
    <dbReference type="NCBI Taxonomy" id="666681"/>
    <lineage>
        <taxon>Bacteria</taxon>
        <taxon>Pseudomonadati</taxon>
        <taxon>Pseudomonadota</taxon>
        <taxon>Betaproteobacteria</taxon>
        <taxon>Nitrosomonadales</taxon>
        <taxon>Methylophilaceae</taxon>
        <taxon>Methylotenera</taxon>
    </lineage>
</organism>
<evidence type="ECO:0000256" key="5">
    <source>
        <dbReference type="SAM" id="Phobius"/>
    </source>
</evidence>
<dbReference type="CDD" id="cd07185">
    <property type="entry name" value="OmpA_C-like"/>
    <property type="match status" value="1"/>
</dbReference>
<reference evidence="8" key="1">
    <citation type="submission" date="2010-05" db="EMBL/GenBank/DDBJ databases">
        <title>Complete sequence of Methylotenera sp. 301.</title>
        <authorList>
            <person name="Lucas S."/>
            <person name="Copeland A."/>
            <person name="Lapidus A."/>
            <person name="Cheng J.-F."/>
            <person name="Bruce D."/>
            <person name="Goodwin L."/>
            <person name="Pitluck S."/>
            <person name="Clum A."/>
            <person name="Land M."/>
            <person name="Hauser L."/>
            <person name="Kyrpides N."/>
            <person name="Ivanova N."/>
            <person name="Chistoservova L."/>
            <person name="Kalyuzhnaya M."/>
            <person name="Woyke T."/>
        </authorList>
    </citation>
    <scope>NUCLEOTIDE SEQUENCE [LARGE SCALE GENOMIC DNA]</scope>
    <source>
        <strain evidence="8">301</strain>
    </source>
</reference>
<evidence type="ECO:0000256" key="2">
    <source>
        <dbReference type="ARBA" id="ARBA00023136"/>
    </source>
</evidence>
<keyword evidence="5" id="KW-0812">Transmembrane</keyword>
<dbReference type="PRINTS" id="PR01021">
    <property type="entry name" value="OMPADOMAIN"/>
</dbReference>
<dbReference type="InterPro" id="IPR006664">
    <property type="entry name" value="OMP_bac"/>
</dbReference>
<dbReference type="Gene3D" id="3.30.1330.60">
    <property type="entry name" value="OmpA-like domain"/>
    <property type="match status" value="1"/>
</dbReference>
<feature type="domain" description="OmpA-like" evidence="6">
    <location>
        <begin position="153"/>
        <end position="261"/>
    </location>
</feature>
<dbReference type="PANTHER" id="PTHR30329:SF21">
    <property type="entry name" value="LIPOPROTEIN YIAD-RELATED"/>
    <property type="match status" value="1"/>
</dbReference>
<dbReference type="InterPro" id="IPR006665">
    <property type="entry name" value="OmpA-like"/>
</dbReference>
<comment type="subcellular location">
    <subcellularLocation>
        <location evidence="1">Cell outer membrane</location>
    </subcellularLocation>
</comment>
<sequence>MMNSTPHVHKSSCCASHTFWTWLLAALLAIYLYWHWQHGHGPAHAAACCTATSSNAAPIVESAAFNFTASNAHGYNASGDASNVAWAAKSDALSTWFKGGADWVITGDAAKVTLTGNVDSEDIKKAKGAEAQVFFGTDVTIDNQLTVKVPEALHAATETPTAKLYFDTGKTTLPSDASQTLAATIKWLKAYSSMKAVISGYSDPRGDLAKNEELSKSRAKAVREMLEDAGIDEDRIEMRKPEIVESGGDLGAARRVEVSIE</sequence>
<dbReference type="PROSITE" id="PS51123">
    <property type="entry name" value="OMPA_2"/>
    <property type="match status" value="1"/>
</dbReference>
<dbReference type="InterPro" id="IPR036737">
    <property type="entry name" value="OmpA-like_sf"/>
</dbReference>
<keyword evidence="8" id="KW-1185">Reference proteome</keyword>
<evidence type="ECO:0000259" key="6">
    <source>
        <dbReference type="PROSITE" id="PS51123"/>
    </source>
</evidence>